<dbReference type="Pfam" id="PF09844">
    <property type="entry name" value="DUF2071"/>
    <property type="match status" value="1"/>
</dbReference>
<evidence type="ECO:0000313" key="1">
    <source>
        <dbReference type="EMBL" id="MXY94582.1"/>
    </source>
</evidence>
<reference evidence="1" key="1">
    <citation type="submission" date="2019-09" db="EMBL/GenBank/DDBJ databases">
        <title>Characterisation of the sponge microbiome using genome-centric metagenomics.</title>
        <authorList>
            <person name="Engelberts J.P."/>
            <person name="Robbins S.J."/>
            <person name="De Goeij J.M."/>
            <person name="Aranda M."/>
            <person name="Bell S.C."/>
            <person name="Webster N.S."/>
        </authorList>
    </citation>
    <scope>NUCLEOTIDE SEQUENCE</scope>
    <source>
        <strain evidence="1">SB0664_bin_27</strain>
    </source>
</reference>
<sequence>MEKFLFASLRRRGQASADDILAQQEHRPWRLPVRSWFMFQSWQDLLFAHWAVPAPQIEKLLPDGLALDTYAGEAWVSVVPFRMRGVRQRFTPAAPWVSAFPELNVRTYVKSSSGEEPRPGVFFFSLDAGNPLAVAMARRYYHLPYFRAQMACRAGDDGIRYSSRRTHRGAPEAEFRAVYRPSGPVYQAEPDSLEQWLIERYCLYSVDSRGRIYRGEIHHRPWPLQPAEAEFERNWVAQAHGVLLPDTEPLLHFAKRLDVLTWRIEETGE</sequence>
<dbReference type="PANTHER" id="PTHR39186:SF1">
    <property type="entry name" value="DUF2071 DOMAIN-CONTAINING PROTEIN"/>
    <property type="match status" value="1"/>
</dbReference>
<dbReference type="InterPro" id="IPR023375">
    <property type="entry name" value="ADC_dom_sf"/>
</dbReference>
<accession>A0A6B0YY09</accession>
<dbReference type="EMBL" id="VXRG01000117">
    <property type="protein sequence ID" value="MXY94582.1"/>
    <property type="molecule type" value="Genomic_DNA"/>
</dbReference>
<dbReference type="Gene3D" id="2.40.400.10">
    <property type="entry name" value="Acetoacetate decarboxylase-like"/>
    <property type="match status" value="1"/>
</dbReference>
<protein>
    <submittedName>
        <fullName evidence="1">DUF2071 domain-containing protein</fullName>
    </submittedName>
</protein>
<comment type="caution">
    <text evidence="1">The sequence shown here is derived from an EMBL/GenBank/DDBJ whole genome shotgun (WGS) entry which is preliminary data.</text>
</comment>
<dbReference type="InterPro" id="IPR018644">
    <property type="entry name" value="DUF2071"/>
</dbReference>
<organism evidence="1">
    <name type="scientific">Caldilineaceae bacterium SB0664_bin_27</name>
    <dbReference type="NCBI Taxonomy" id="2605260"/>
    <lineage>
        <taxon>Bacteria</taxon>
        <taxon>Bacillati</taxon>
        <taxon>Chloroflexota</taxon>
        <taxon>Caldilineae</taxon>
        <taxon>Caldilineales</taxon>
        <taxon>Caldilineaceae</taxon>
    </lineage>
</organism>
<dbReference type="PANTHER" id="PTHR39186">
    <property type="entry name" value="DUF2071 FAMILY PROTEIN"/>
    <property type="match status" value="1"/>
</dbReference>
<dbReference type="AlphaFoldDB" id="A0A6B0YY09"/>
<proteinExistence type="predicted"/>
<gene>
    <name evidence="1" type="ORF">F4Y42_14165</name>
</gene>
<dbReference type="SUPFAM" id="SSF160104">
    <property type="entry name" value="Acetoacetate decarboxylase-like"/>
    <property type="match status" value="1"/>
</dbReference>
<name>A0A6B0YY09_9CHLR</name>